<dbReference type="InterPro" id="IPR005709">
    <property type="entry name" value="Ribosomal_uS4_bac-type"/>
</dbReference>
<evidence type="ECO:0000259" key="10">
    <source>
        <dbReference type="SMART" id="SM00363"/>
    </source>
</evidence>
<dbReference type="GO" id="GO:0042274">
    <property type="term" value="P:ribosomal small subunit biogenesis"/>
    <property type="evidence" value="ECO:0007669"/>
    <property type="project" value="TreeGrafter"/>
</dbReference>
<geneLocation type="chloroplast" evidence="12"/>
<gene>
    <name evidence="7 12" type="primary">rps4</name>
</gene>
<dbReference type="SMART" id="SM00363">
    <property type="entry name" value="S4"/>
    <property type="match status" value="1"/>
</dbReference>
<dbReference type="Gene3D" id="1.10.1050.10">
    <property type="entry name" value="Ribosomal Protein S4 Delta 41, Chain A, domain 1"/>
    <property type="match status" value="1"/>
</dbReference>
<sequence length="202" mass="23208">MSRYRGPRLRIIRRLGKLPGFTKKVTNRLNPPGQHGASQKKPSQYGIRLQEKQKLRYNYGVTERQLIRYVRQAKKMKGSTGEILLQLLEMRLDNVIFRLGLAPTTASARQLISHGHFLVNNKKVNIPSYRCKPKDIISICNKKTSRQVITQFIEQNSNTIVPPHLSLNGETLIGTVNTIINRQFVGIDLNELLVIEYYSRKV</sequence>
<evidence type="ECO:0000256" key="3">
    <source>
        <dbReference type="ARBA" id="ARBA00022884"/>
    </source>
</evidence>
<name>A0A097KPE6_9CHLO</name>
<keyword evidence="4 7" id="KW-0689">Ribosomal protein</keyword>
<evidence type="ECO:0000259" key="11">
    <source>
        <dbReference type="SMART" id="SM01390"/>
    </source>
</evidence>
<keyword evidence="2 7" id="KW-0699">rRNA-binding</keyword>
<keyword evidence="12" id="KW-0150">Chloroplast</keyword>
<dbReference type="FunFam" id="3.10.290.10:FF:000001">
    <property type="entry name" value="30S ribosomal protein S4"/>
    <property type="match status" value="1"/>
</dbReference>
<keyword evidence="5 7" id="KW-0687">Ribonucleoprotein</keyword>
<evidence type="ECO:0000256" key="7">
    <source>
        <dbReference type="HAMAP-Rule" id="MF_01306"/>
    </source>
</evidence>
<dbReference type="GO" id="GO:0006412">
    <property type="term" value="P:translation"/>
    <property type="evidence" value="ECO:0007669"/>
    <property type="project" value="UniProtKB-UniRule"/>
</dbReference>
<dbReference type="GO" id="GO:0019843">
    <property type="term" value="F:rRNA binding"/>
    <property type="evidence" value="ECO:0007669"/>
    <property type="project" value="UniProtKB-UniRule"/>
</dbReference>
<evidence type="ECO:0000256" key="9">
    <source>
        <dbReference type="SAM" id="MobiDB-lite"/>
    </source>
</evidence>
<keyword evidence="3 7" id="KW-0694">RNA-binding</keyword>
<dbReference type="InterPro" id="IPR018079">
    <property type="entry name" value="Ribosomal_uS4_CS"/>
</dbReference>
<evidence type="ECO:0000256" key="2">
    <source>
        <dbReference type="ARBA" id="ARBA00022730"/>
    </source>
</evidence>
<dbReference type="NCBIfam" id="NF003717">
    <property type="entry name" value="PRK05327.1"/>
    <property type="match status" value="1"/>
</dbReference>
<dbReference type="GO" id="GO:0003735">
    <property type="term" value="F:structural constituent of ribosome"/>
    <property type="evidence" value="ECO:0007669"/>
    <property type="project" value="InterPro"/>
</dbReference>
<dbReference type="InterPro" id="IPR001912">
    <property type="entry name" value="Ribosomal_uS4_N"/>
</dbReference>
<keyword evidence="12" id="KW-0934">Plastid</keyword>
<proteinExistence type="inferred from homology"/>
<comment type="subcellular location">
    <subcellularLocation>
        <location evidence="7">Plastid</location>
        <location evidence="7">Chloroplast</location>
    </subcellularLocation>
</comment>
<dbReference type="SMART" id="SM01390">
    <property type="entry name" value="Ribosomal_S4"/>
    <property type="match status" value="1"/>
</dbReference>
<reference evidence="12" key="1">
    <citation type="journal article" date="2014" name="BMC Evol. Biol.">
        <title>Chloroplast phylogenomic analysis resolves deep-level relationships within the green algal class Trebouxiophyceae.</title>
        <authorList>
            <person name="Lemieux C."/>
            <person name="Otis C."/>
            <person name="Turmel M."/>
        </authorList>
    </citation>
    <scope>NUCLEOTIDE SEQUENCE</scope>
</reference>
<dbReference type="SUPFAM" id="SSF55174">
    <property type="entry name" value="Alpha-L RNA-binding motif"/>
    <property type="match status" value="1"/>
</dbReference>
<dbReference type="PANTHER" id="PTHR11831:SF4">
    <property type="entry name" value="SMALL RIBOSOMAL SUBUNIT PROTEIN US4M"/>
    <property type="match status" value="1"/>
</dbReference>
<dbReference type="PANTHER" id="PTHR11831">
    <property type="entry name" value="30S 40S RIBOSOMAL PROTEIN"/>
    <property type="match status" value="1"/>
</dbReference>
<dbReference type="InterPro" id="IPR002942">
    <property type="entry name" value="S4_RNA-bd"/>
</dbReference>
<evidence type="ECO:0000256" key="1">
    <source>
        <dbReference type="ARBA" id="ARBA00007465"/>
    </source>
</evidence>
<dbReference type="NCBIfam" id="TIGR01017">
    <property type="entry name" value="rpsD_bact"/>
    <property type="match status" value="1"/>
</dbReference>
<evidence type="ECO:0000256" key="8">
    <source>
        <dbReference type="RuleBase" id="RU003699"/>
    </source>
</evidence>
<evidence type="ECO:0000256" key="6">
    <source>
        <dbReference type="ARBA" id="ARBA00035158"/>
    </source>
</evidence>
<dbReference type="FunFam" id="1.10.1050.10:FF:000002">
    <property type="entry name" value="30S ribosomal protein S4, chloroplastic"/>
    <property type="match status" value="1"/>
</dbReference>
<dbReference type="RefSeq" id="YP_009106194.1">
    <property type="nucleotide sequence ID" value="NC_025541.1"/>
</dbReference>
<dbReference type="GeneID" id="22160386"/>
<comment type="similarity">
    <text evidence="1 7 8">Belongs to the universal ribosomal protein uS4 family.</text>
</comment>
<dbReference type="EMBL" id="KM462880">
    <property type="protein sequence ID" value="AIT95053.1"/>
    <property type="molecule type" value="Genomic_DNA"/>
</dbReference>
<organism evidence="12">
    <name type="scientific">Binuclearia lauterbornii</name>
    <dbReference type="NCBI Taxonomy" id="3087189"/>
    <lineage>
        <taxon>Eukaryota</taxon>
        <taxon>Viridiplantae</taxon>
        <taxon>Chlorophyta</taxon>
        <taxon>core chlorophytes</taxon>
        <taxon>Trebouxiophyceae</taxon>
        <taxon>Chlorellales</taxon>
        <taxon>Oocystaceae</taxon>
        <taxon>Oocystaceae incertae sedis</taxon>
        <taxon>Binuclearia</taxon>
    </lineage>
</organism>
<dbReference type="HAMAP" id="MF_01306_B">
    <property type="entry name" value="Ribosomal_uS4_B"/>
    <property type="match status" value="1"/>
</dbReference>
<dbReference type="CDD" id="cd00165">
    <property type="entry name" value="S4"/>
    <property type="match status" value="1"/>
</dbReference>
<evidence type="ECO:0000313" key="12">
    <source>
        <dbReference type="EMBL" id="AIT95053.1"/>
    </source>
</evidence>
<protein>
    <recommendedName>
        <fullName evidence="6 7">Small ribosomal subunit protein uS4c</fullName>
    </recommendedName>
</protein>
<comment type="subunit">
    <text evidence="7">Part of the 30S ribosomal subunit. Contacts protein S5. The interaction surface between S4 and S5 is involved in control of translational fidelity.</text>
</comment>
<feature type="domain" description="RNA-binding S4" evidence="10">
    <location>
        <begin position="90"/>
        <end position="154"/>
    </location>
</feature>
<evidence type="ECO:0000256" key="5">
    <source>
        <dbReference type="ARBA" id="ARBA00023274"/>
    </source>
</evidence>
<dbReference type="PROSITE" id="PS00632">
    <property type="entry name" value="RIBOSOMAL_S4"/>
    <property type="match status" value="1"/>
</dbReference>
<comment type="function">
    <text evidence="7">One of the primary rRNA binding proteins, it binds directly to 16S rRNA where it nucleates assembly of the body of the 30S subunit.</text>
</comment>
<comment type="function">
    <text evidence="7">With S5 and S12 plays an important role in translational accuracy.</text>
</comment>
<dbReference type="Pfam" id="PF00163">
    <property type="entry name" value="Ribosomal_S4"/>
    <property type="match status" value="1"/>
</dbReference>
<dbReference type="GO" id="GO:0015935">
    <property type="term" value="C:small ribosomal subunit"/>
    <property type="evidence" value="ECO:0007669"/>
    <property type="project" value="InterPro"/>
</dbReference>
<dbReference type="AlphaFoldDB" id="A0A097KPE6"/>
<evidence type="ECO:0000256" key="4">
    <source>
        <dbReference type="ARBA" id="ARBA00022980"/>
    </source>
</evidence>
<dbReference type="GO" id="GO:0009507">
    <property type="term" value="C:chloroplast"/>
    <property type="evidence" value="ECO:0007669"/>
    <property type="project" value="UniProtKB-SubCell"/>
</dbReference>
<dbReference type="InterPro" id="IPR022801">
    <property type="entry name" value="Ribosomal_uS4"/>
</dbReference>
<accession>A0A097KPE6</accession>
<dbReference type="Gene3D" id="3.10.290.10">
    <property type="entry name" value="RNA-binding S4 domain"/>
    <property type="match status" value="1"/>
</dbReference>
<dbReference type="InterPro" id="IPR036986">
    <property type="entry name" value="S4_RNA-bd_sf"/>
</dbReference>
<feature type="region of interest" description="Disordered" evidence="9">
    <location>
        <begin position="22"/>
        <end position="44"/>
    </location>
</feature>
<dbReference type="PROSITE" id="PS50889">
    <property type="entry name" value="S4"/>
    <property type="match status" value="1"/>
</dbReference>
<dbReference type="Pfam" id="PF01479">
    <property type="entry name" value="S4"/>
    <property type="match status" value="1"/>
</dbReference>
<feature type="domain" description="Small ribosomal subunit protein uS4 N-terminal" evidence="11">
    <location>
        <begin position="3"/>
        <end position="89"/>
    </location>
</feature>